<evidence type="ECO:0000313" key="1">
    <source>
        <dbReference type="EMBL" id="CAC9974737.1"/>
    </source>
</evidence>
<dbReference type="EMBL" id="CAIJDE010000043">
    <property type="protein sequence ID" value="CAC9974737.1"/>
    <property type="molecule type" value="Genomic_DNA"/>
</dbReference>
<dbReference type="Proteomes" id="UP000533639">
    <property type="component" value="Unassembled WGS sequence"/>
</dbReference>
<gene>
    <name evidence="1" type="ORF">FLAPXU55_02434</name>
</gene>
<name>A0A9N8J279_9FLAO</name>
<reference evidence="1 2" key="1">
    <citation type="submission" date="2020-06" db="EMBL/GenBank/DDBJ databases">
        <authorList>
            <person name="Criscuolo A."/>
        </authorList>
    </citation>
    <scope>NUCLEOTIDE SEQUENCE [LARGE SCALE GENOMIC DNA]</scope>
    <source>
        <strain evidence="1">PXU-55</strain>
    </source>
</reference>
<protein>
    <submittedName>
        <fullName evidence="1">Uncharacterized protein</fullName>
    </submittedName>
</protein>
<proteinExistence type="predicted"/>
<comment type="caution">
    <text evidence="1">The sequence shown here is derived from an EMBL/GenBank/DDBJ whole genome shotgun (WGS) entry which is preliminary data.</text>
</comment>
<evidence type="ECO:0000313" key="2">
    <source>
        <dbReference type="Proteomes" id="UP000533639"/>
    </source>
</evidence>
<organism evidence="1 2">
    <name type="scientific">Flavobacterium panici</name>
    <dbReference type="NCBI Taxonomy" id="2654843"/>
    <lineage>
        <taxon>Bacteria</taxon>
        <taxon>Pseudomonadati</taxon>
        <taxon>Bacteroidota</taxon>
        <taxon>Flavobacteriia</taxon>
        <taxon>Flavobacteriales</taxon>
        <taxon>Flavobacteriaceae</taxon>
        <taxon>Flavobacterium</taxon>
    </lineage>
</organism>
<keyword evidence="2" id="KW-1185">Reference proteome</keyword>
<sequence>MKSLLTLFSYFAKYSSIEIDQLLSHQYILNQETNEKFKENKSG</sequence>
<dbReference type="AlphaFoldDB" id="A0A9N8J279"/>
<accession>A0A9N8J279</accession>
<dbReference type="RefSeq" id="WP_262890992.1">
    <property type="nucleotide sequence ID" value="NZ_CAIJDE010000043.1"/>
</dbReference>